<organism evidence="7 8">
    <name type="scientific">bacterium (Candidatus Gribaldobacteria) CG23_combo_of_CG06-09_8_20_14_all_37_87_8</name>
    <dbReference type="NCBI Taxonomy" id="2014278"/>
    <lineage>
        <taxon>Bacteria</taxon>
        <taxon>Candidatus Gribaldobacteria</taxon>
    </lineage>
</organism>
<evidence type="ECO:0000256" key="3">
    <source>
        <dbReference type="ARBA" id="ARBA00022692"/>
    </source>
</evidence>
<dbReference type="EMBL" id="PCSB01000011">
    <property type="protein sequence ID" value="PIP32009.1"/>
    <property type="molecule type" value="Genomic_DNA"/>
</dbReference>
<dbReference type="SUPFAM" id="SSF54523">
    <property type="entry name" value="Pili subunits"/>
    <property type="match status" value="1"/>
</dbReference>
<accession>A0A2G9ZFR2</accession>
<evidence type="ECO:0000313" key="8">
    <source>
        <dbReference type="Proteomes" id="UP000230447"/>
    </source>
</evidence>
<evidence type="ECO:0000256" key="1">
    <source>
        <dbReference type="ARBA" id="ARBA00004167"/>
    </source>
</evidence>
<sequence length="152" mass="15388">MKFKKQTGFTLIELLVVIAIIGILASIVLVSFPGAQKKAKDSRVIGAVAQARTVMTYMQANDGDFTNFSCTATDMVNLCAEVAANNGNVALSIVKVGSGASATACMSATLTAVTNQFYCADSSGKAGRTMGAGTPAAGCSATTGLCQGTLSD</sequence>
<reference evidence="7 8" key="1">
    <citation type="submission" date="2017-09" db="EMBL/GenBank/DDBJ databases">
        <title>Depth-based differentiation of microbial function through sediment-hosted aquifers and enrichment of novel symbionts in the deep terrestrial subsurface.</title>
        <authorList>
            <person name="Probst A.J."/>
            <person name="Ladd B."/>
            <person name="Jarett J.K."/>
            <person name="Geller-Mcgrath D.E."/>
            <person name="Sieber C.M."/>
            <person name="Emerson J.B."/>
            <person name="Anantharaman K."/>
            <person name="Thomas B.C."/>
            <person name="Malmstrom R."/>
            <person name="Stieglmeier M."/>
            <person name="Klingl A."/>
            <person name="Woyke T."/>
            <person name="Ryan C.M."/>
            <person name="Banfield J.F."/>
        </authorList>
    </citation>
    <scope>NUCLEOTIDE SEQUENCE [LARGE SCALE GENOMIC DNA]</scope>
    <source>
        <strain evidence="7">CG23_combo_of_CG06-09_8_20_14_all_37_87_8</strain>
    </source>
</reference>
<proteinExistence type="predicted"/>
<dbReference type="InterPro" id="IPR002416">
    <property type="entry name" value="T2SS_protein-GspH"/>
</dbReference>
<evidence type="ECO:0000256" key="5">
    <source>
        <dbReference type="ARBA" id="ARBA00023136"/>
    </source>
</evidence>
<protein>
    <recommendedName>
        <fullName evidence="9">Prepilin-type cleavage/methylation domain-containing protein</fullName>
    </recommendedName>
</protein>
<dbReference type="PANTHER" id="PTHR30093:SF44">
    <property type="entry name" value="TYPE II SECRETION SYSTEM CORE PROTEIN G"/>
    <property type="match status" value="1"/>
</dbReference>
<dbReference type="PROSITE" id="PS00409">
    <property type="entry name" value="PROKAR_NTER_METHYL"/>
    <property type="match status" value="1"/>
</dbReference>
<evidence type="ECO:0000256" key="6">
    <source>
        <dbReference type="SAM" id="Phobius"/>
    </source>
</evidence>
<comment type="caution">
    <text evidence="7">The sequence shown here is derived from an EMBL/GenBank/DDBJ whole genome shotgun (WGS) entry which is preliminary data.</text>
</comment>
<dbReference type="InterPro" id="IPR045584">
    <property type="entry name" value="Pilin-like"/>
</dbReference>
<dbReference type="PRINTS" id="PR00885">
    <property type="entry name" value="BCTERIALGSPH"/>
</dbReference>
<dbReference type="Proteomes" id="UP000230447">
    <property type="component" value="Unassembled WGS sequence"/>
</dbReference>
<dbReference type="GO" id="GO:0016020">
    <property type="term" value="C:membrane"/>
    <property type="evidence" value="ECO:0007669"/>
    <property type="project" value="UniProtKB-SubCell"/>
</dbReference>
<dbReference type="AlphaFoldDB" id="A0A2G9ZFR2"/>
<keyword evidence="3 6" id="KW-0812">Transmembrane</keyword>
<evidence type="ECO:0008006" key="9">
    <source>
        <dbReference type="Google" id="ProtNLM"/>
    </source>
</evidence>
<keyword evidence="2" id="KW-0488">Methylation</keyword>
<dbReference type="GO" id="GO:0015627">
    <property type="term" value="C:type II protein secretion system complex"/>
    <property type="evidence" value="ECO:0007669"/>
    <property type="project" value="InterPro"/>
</dbReference>
<evidence type="ECO:0000256" key="2">
    <source>
        <dbReference type="ARBA" id="ARBA00022481"/>
    </source>
</evidence>
<dbReference type="NCBIfam" id="TIGR02532">
    <property type="entry name" value="IV_pilin_GFxxxE"/>
    <property type="match status" value="1"/>
</dbReference>
<name>A0A2G9ZFR2_9BACT</name>
<keyword evidence="4 6" id="KW-1133">Transmembrane helix</keyword>
<feature type="transmembrane region" description="Helical" evidence="6">
    <location>
        <begin position="12"/>
        <end position="32"/>
    </location>
</feature>
<dbReference type="PANTHER" id="PTHR30093">
    <property type="entry name" value="GENERAL SECRETION PATHWAY PROTEIN G"/>
    <property type="match status" value="1"/>
</dbReference>
<dbReference type="InterPro" id="IPR012902">
    <property type="entry name" value="N_methyl_site"/>
</dbReference>
<dbReference type="GO" id="GO:0015628">
    <property type="term" value="P:protein secretion by the type II secretion system"/>
    <property type="evidence" value="ECO:0007669"/>
    <property type="project" value="InterPro"/>
</dbReference>
<keyword evidence="5 6" id="KW-0472">Membrane</keyword>
<dbReference type="Pfam" id="PF07963">
    <property type="entry name" value="N_methyl"/>
    <property type="match status" value="1"/>
</dbReference>
<evidence type="ECO:0000256" key="4">
    <source>
        <dbReference type="ARBA" id="ARBA00022989"/>
    </source>
</evidence>
<gene>
    <name evidence="7" type="ORF">COX24_00505</name>
</gene>
<dbReference type="Gene3D" id="3.30.700.10">
    <property type="entry name" value="Glycoprotein, Type 4 Pilin"/>
    <property type="match status" value="1"/>
</dbReference>
<comment type="subcellular location">
    <subcellularLocation>
        <location evidence="1">Membrane</location>
        <topology evidence="1">Single-pass membrane protein</topology>
    </subcellularLocation>
</comment>
<evidence type="ECO:0000313" key="7">
    <source>
        <dbReference type="EMBL" id="PIP32009.1"/>
    </source>
</evidence>